<comment type="caution">
    <text evidence="2">The sequence shown here is derived from an EMBL/GenBank/DDBJ whole genome shotgun (WGS) entry which is preliminary data.</text>
</comment>
<feature type="compositionally biased region" description="Basic and acidic residues" evidence="1">
    <location>
        <begin position="183"/>
        <end position="195"/>
    </location>
</feature>
<evidence type="ECO:0000256" key="1">
    <source>
        <dbReference type="SAM" id="MobiDB-lite"/>
    </source>
</evidence>
<evidence type="ECO:0000313" key="3">
    <source>
        <dbReference type="Proteomes" id="UP000245207"/>
    </source>
</evidence>
<keyword evidence="3" id="KW-1185">Reference proteome</keyword>
<dbReference type="AlphaFoldDB" id="A0A2U1MM58"/>
<sequence>MARKRKQAVDQEQSPEVNMAWDGRVSEAVVTVALAFSTTPALPSRITSLLLRRLEARNRSLGAATSSQSSSKLPVKHQDEVKPSHANDEVMEFSDTYLTGRDEVMEFSDTKRKQAVDQEQSPEVNMAWDGRVSEAVVAAALAFSTTPALPSRITSLLLRRLEARNRSLGAATSSQSSSKLPVKHQDEVKPSHANDEVMEFSDTYLTGRDEVMEFSDTYFSDFLSELDGYLPVSETMVNDLYSDTNTEPFIPVNVRCGDYNIVAPCSSGDTNGGTEMEDEEERLDFRFIDELGSACSFSPFEIAQEIASEPINYAEDEEPLTISESMKRMKYERKFSASLYAFHGIPECLRRKLGPERSKMQRTGHPVNEEGKKSMIYEANEMGRVSSSSDVIDGELSLWSSLDLPNICYFN</sequence>
<accession>A0A2U1MM58</accession>
<reference evidence="2 3" key="1">
    <citation type="journal article" date="2018" name="Mol. Plant">
        <title>The genome of Artemisia annua provides insight into the evolution of Asteraceae family and artemisinin biosynthesis.</title>
        <authorList>
            <person name="Shen Q."/>
            <person name="Zhang L."/>
            <person name="Liao Z."/>
            <person name="Wang S."/>
            <person name="Yan T."/>
            <person name="Shi P."/>
            <person name="Liu M."/>
            <person name="Fu X."/>
            <person name="Pan Q."/>
            <person name="Wang Y."/>
            <person name="Lv Z."/>
            <person name="Lu X."/>
            <person name="Zhang F."/>
            <person name="Jiang W."/>
            <person name="Ma Y."/>
            <person name="Chen M."/>
            <person name="Hao X."/>
            <person name="Li L."/>
            <person name="Tang Y."/>
            <person name="Lv G."/>
            <person name="Zhou Y."/>
            <person name="Sun X."/>
            <person name="Brodelius P.E."/>
            <person name="Rose J.K.C."/>
            <person name="Tang K."/>
        </authorList>
    </citation>
    <scope>NUCLEOTIDE SEQUENCE [LARGE SCALE GENOMIC DNA]</scope>
    <source>
        <strain evidence="3">cv. Huhao1</strain>
        <tissue evidence="2">Leaf</tissue>
    </source>
</reference>
<feature type="compositionally biased region" description="Basic and acidic residues" evidence="1">
    <location>
        <begin position="76"/>
        <end position="87"/>
    </location>
</feature>
<evidence type="ECO:0000313" key="2">
    <source>
        <dbReference type="EMBL" id="PWA62353.1"/>
    </source>
</evidence>
<feature type="region of interest" description="Disordered" evidence="1">
    <location>
        <begin position="168"/>
        <end position="195"/>
    </location>
</feature>
<gene>
    <name evidence="2" type="ORF">CTI12_AA364540</name>
</gene>
<dbReference type="Proteomes" id="UP000245207">
    <property type="component" value="Unassembled WGS sequence"/>
</dbReference>
<organism evidence="2 3">
    <name type="scientific">Artemisia annua</name>
    <name type="common">Sweet wormwood</name>
    <dbReference type="NCBI Taxonomy" id="35608"/>
    <lineage>
        <taxon>Eukaryota</taxon>
        <taxon>Viridiplantae</taxon>
        <taxon>Streptophyta</taxon>
        <taxon>Embryophyta</taxon>
        <taxon>Tracheophyta</taxon>
        <taxon>Spermatophyta</taxon>
        <taxon>Magnoliopsida</taxon>
        <taxon>eudicotyledons</taxon>
        <taxon>Gunneridae</taxon>
        <taxon>Pentapetalae</taxon>
        <taxon>asterids</taxon>
        <taxon>campanulids</taxon>
        <taxon>Asterales</taxon>
        <taxon>Asteraceae</taxon>
        <taxon>Asteroideae</taxon>
        <taxon>Anthemideae</taxon>
        <taxon>Artemisiinae</taxon>
        <taxon>Artemisia</taxon>
    </lineage>
</organism>
<dbReference type="EMBL" id="PKPP01004886">
    <property type="protein sequence ID" value="PWA62353.1"/>
    <property type="molecule type" value="Genomic_DNA"/>
</dbReference>
<name>A0A2U1MM58_ARTAN</name>
<feature type="region of interest" description="Disordered" evidence="1">
    <location>
        <begin position="61"/>
        <end position="87"/>
    </location>
</feature>
<proteinExistence type="predicted"/>
<dbReference type="OrthoDB" id="773121at2759"/>
<protein>
    <submittedName>
        <fullName evidence="2">AP2/ERF domain-containing protein</fullName>
    </submittedName>
</protein>